<dbReference type="GO" id="GO:0006915">
    <property type="term" value="P:apoptotic process"/>
    <property type="evidence" value="ECO:0007669"/>
    <property type="project" value="UniProtKB-KW"/>
</dbReference>
<dbReference type="InterPro" id="IPR001309">
    <property type="entry name" value="Pept_C14_p20"/>
</dbReference>
<dbReference type="PIRSF" id="PIRSF038001">
    <property type="entry name" value="Caspase_ICE"/>
    <property type="match status" value="1"/>
</dbReference>
<feature type="domain" description="CARD" evidence="8">
    <location>
        <begin position="1"/>
        <end position="79"/>
    </location>
</feature>
<evidence type="ECO:0000256" key="3">
    <source>
        <dbReference type="PIRSR" id="PIRSR038001-1"/>
    </source>
</evidence>
<dbReference type="GO" id="GO:0051604">
    <property type="term" value="P:protein maturation"/>
    <property type="evidence" value="ECO:0007669"/>
    <property type="project" value="UniProtKB-ARBA"/>
</dbReference>
<dbReference type="PROSITE" id="PS01122">
    <property type="entry name" value="CASPASE_CYS"/>
    <property type="match status" value="1"/>
</dbReference>
<feature type="domain" description="Caspase family p10" evidence="6">
    <location>
        <begin position="307"/>
        <end position="395"/>
    </location>
</feature>
<dbReference type="GO" id="GO:0004197">
    <property type="term" value="F:cysteine-type endopeptidase activity"/>
    <property type="evidence" value="ECO:0007669"/>
    <property type="project" value="InterPro"/>
</dbReference>
<evidence type="ECO:0000256" key="2">
    <source>
        <dbReference type="ARBA" id="ARBA00022703"/>
    </source>
</evidence>
<proteinExistence type="inferred from homology"/>
<feature type="compositionally biased region" description="Low complexity" evidence="5">
    <location>
        <begin position="97"/>
        <end position="107"/>
    </location>
</feature>
<dbReference type="PROSITE" id="PS50208">
    <property type="entry name" value="CASPASE_P20"/>
    <property type="match status" value="1"/>
</dbReference>
<dbReference type="Pfam" id="PF00656">
    <property type="entry name" value="Peptidase_C14"/>
    <property type="match status" value="2"/>
</dbReference>
<reference evidence="9" key="1">
    <citation type="submission" date="2025-08" db="UniProtKB">
        <authorList>
            <consortium name="Ensembl"/>
        </authorList>
    </citation>
    <scope>IDENTIFICATION</scope>
</reference>
<dbReference type="GeneTree" id="ENSGT00940000164225"/>
<dbReference type="OMA" id="ITHREYN"/>
<evidence type="ECO:0000256" key="1">
    <source>
        <dbReference type="ARBA" id="ARBA00010134"/>
    </source>
</evidence>
<dbReference type="GO" id="GO:0005737">
    <property type="term" value="C:cytoplasm"/>
    <property type="evidence" value="ECO:0007669"/>
    <property type="project" value="UniProtKB-ARBA"/>
</dbReference>
<dbReference type="PROSITE" id="PS50207">
    <property type="entry name" value="CASPASE_P10"/>
    <property type="match status" value="1"/>
</dbReference>
<dbReference type="InterPro" id="IPR011600">
    <property type="entry name" value="Pept_C14_caspase"/>
</dbReference>
<sequence length="398" mass="44255">MAHNNAILRNKTIIQEILSADPQFILDKVIEKKLITGREYTKLNSISKGDAEDLVIKLVDTLNNKGVQRQSEFIGVLQDEIVLETYPRLKDVEWGDSGSTASSSSLKRSAERSLSKDAPETKSQKTEDKYPITSKPTGLCVIINNENFHDKTNRSGTEKDAESLADVFSWLGFQVLMCKDQTASDMAQVTKLLADPEDLAALQKCKLEEWSGGRFTPLRGLPQHGDAFVCCVLSHGAEKVVLGVDGKKRPISDITSAFNGEHCSALRGKPKVFFIQACQGHSLQPGYVADDLTFEMQEQDTPQLVFIPAEADFLVAMATVEKYQAYRHTVNGSWFIQSLCKQLKAGCRRGEDIMQILYRVNDDVSQKEIPGMCGVKTQMPEAQKVTLRRRLVFSPCSS</sequence>
<dbReference type="PANTHER" id="PTHR48169:SF7">
    <property type="entry name" value="CASPASE 10"/>
    <property type="match status" value="1"/>
</dbReference>
<dbReference type="Ensembl" id="ENSGMOT00000040368.1">
    <property type="protein sequence ID" value="ENSGMOP00000040429.1"/>
    <property type="gene ID" value="ENSGMOG00000032452.1"/>
</dbReference>
<dbReference type="InterPro" id="IPR033139">
    <property type="entry name" value="Caspase_cys_AS"/>
</dbReference>
<accession>A0A8C5B2M6</accession>
<dbReference type="GO" id="GO:0042981">
    <property type="term" value="P:regulation of apoptotic process"/>
    <property type="evidence" value="ECO:0007669"/>
    <property type="project" value="InterPro"/>
</dbReference>
<dbReference type="Proteomes" id="UP000694546">
    <property type="component" value="Chromosome 8"/>
</dbReference>
<feature type="region of interest" description="Disordered" evidence="5">
    <location>
        <begin position="94"/>
        <end position="132"/>
    </location>
</feature>
<reference evidence="9" key="2">
    <citation type="submission" date="2025-09" db="UniProtKB">
        <authorList>
            <consortium name="Ensembl"/>
        </authorList>
    </citation>
    <scope>IDENTIFICATION</scope>
</reference>
<gene>
    <name evidence="9" type="primary">LOC115548804</name>
</gene>
<feature type="active site" evidence="3">
    <location>
        <position position="235"/>
    </location>
</feature>
<dbReference type="InterPro" id="IPR011029">
    <property type="entry name" value="DEATH-like_dom_sf"/>
</dbReference>
<dbReference type="Gene3D" id="1.10.533.10">
    <property type="entry name" value="Death Domain, Fas"/>
    <property type="match status" value="1"/>
</dbReference>
<dbReference type="PRINTS" id="PR00376">
    <property type="entry name" value="IL1BCENZYME"/>
</dbReference>
<evidence type="ECO:0000313" key="9">
    <source>
        <dbReference type="Ensembl" id="ENSGMOP00000040429.1"/>
    </source>
</evidence>
<evidence type="ECO:0000313" key="10">
    <source>
        <dbReference type="Proteomes" id="UP000694546"/>
    </source>
</evidence>
<keyword evidence="10" id="KW-1185">Reference proteome</keyword>
<comment type="similarity">
    <text evidence="1 4">Belongs to the peptidase C14A family.</text>
</comment>
<dbReference type="InterPro" id="IPR029030">
    <property type="entry name" value="Caspase-like_dom_sf"/>
</dbReference>
<dbReference type="InterPro" id="IPR015917">
    <property type="entry name" value="Pept_C14A"/>
</dbReference>
<dbReference type="InterPro" id="IPR001315">
    <property type="entry name" value="CARD"/>
</dbReference>
<dbReference type="GO" id="GO:0006508">
    <property type="term" value="P:proteolysis"/>
    <property type="evidence" value="ECO:0007669"/>
    <property type="project" value="InterPro"/>
</dbReference>
<feature type="active site" evidence="3">
    <location>
        <position position="278"/>
    </location>
</feature>
<evidence type="ECO:0000259" key="6">
    <source>
        <dbReference type="PROSITE" id="PS50207"/>
    </source>
</evidence>
<dbReference type="Gene3D" id="3.40.50.1460">
    <property type="match status" value="1"/>
</dbReference>
<dbReference type="AlphaFoldDB" id="A0A8C5B2M6"/>
<dbReference type="CDD" id="cd00032">
    <property type="entry name" value="CASc"/>
    <property type="match status" value="1"/>
</dbReference>
<evidence type="ECO:0000256" key="4">
    <source>
        <dbReference type="RuleBase" id="RU003971"/>
    </source>
</evidence>
<name>A0A8C5B2M6_GADMO</name>
<feature type="compositionally biased region" description="Basic and acidic residues" evidence="5">
    <location>
        <begin position="108"/>
        <end position="130"/>
    </location>
</feature>
<dbReference type="SUPFAM" id="SSF52129">
    <property type="entry name" value="Caspase-like"/>
    <property type="match status" value="1"/>
</dbReference>
<evidence type="ECO:0000259" key="8">
    <source>
        <dbReference type="PROSITE" id="PS50209"/>
    </source>
</evidence>
<dbReference type="PANTHER" id="PTHR48169">
    <property type="entry name" value="DED DOMAIN-CONTAINING PROTEIN"/>
    <property type="match status" value="1"/>
</dbReference>
<keyword evidence="2" id="KW-0053">Apoptosis</keyword>
<dbReference type="PROSITE" id="PS50209">
    <property type="entry name" value="CARD"/>
    <property type="match status" value="1"/>
</dbReference>
<protein>
    <submittedName>
        <fullName evidence="9">Caspase-8-like</fullName>
    </submittedName>
</protein>
<evidence type="ECO:0000259" key="7">
    <source>
        <dbReference type="PROSITE" id="PS50208"/>
    </source>
</evidence>
<organism evidence="9 10">
    <name type="scientific">Gadus morhua</name>
    <name type="common">Atlantic cod</name>
    <dbReference type="NCBI Taxonomy" id="8049"/>
    <lineage>
        <taxon>Eukaryota</taxon>
        <taxon>Metazoa</taxon>
        <taxon>Chordata</taxon>
        <taxon>Craniata</taxon>
        <taxon>Vertebrata</taxon>
        <taxon>Euteleostomi</taxon>
        <taxon>Actinopterygii</taxon>
        <taxon>Neopterygii</taxon>
        <taxon>Teleostei</taxon>
        <taxon>Neoteleostei</taxon>
        <taxon>Acanthomorphata</taxon>
        <taxon>Zeiogadaria</taxon>
        <taxon>Gadariae</taxon>
        <taxon>Gadiformes</taxon>
        <taxon>Gadoidei</taxon>
        <taxon>Gadidae</taxon>
        <taxon>Gadus</taxon>
    </lineage>
</organism>
<dbReference type="SMART" id="SM00115">
    <property type="entry name" value="CASc"/>
    <property type="match status" value="1"/>
</dbReference>
<dbReference type="InterPro" id="IPR002138">
    <property type="entry name" value="Pept_C14_p10"/>
</dbReference>
<evidence type="ECO:0000256" key="5">
    <source>
        <dbReference type="SAM" id="MobiDB-lite"/>
    </source>
</evidence>
<feature type="domain" description="Caspase family p20" evidence="7">
    <location>
        <begin position="136"/>
        <end position="282"/>
    </location>
</feature>